<dbReference type="PANTHER" id="PTHR23513">
    <property type="entry name" value="INTEGRAL MEMBRANE EFFLUX PROTEIN-RELATED"/>
    <property type="match status" value="1"/>
</dbReference>
<name>A0A1I1CB84_9PSEU</name>
<evidence type="ECO:0000256" key="7">
    <source>
        <dbReference type="SAM" id="MobiDB-lite"/>
    </source>
</evidence>
<evidence type="ECO:0000256" key="5">
    <source>
        <dbReference type="ARBA" id="ARBA00022989"/>
    </source>
</evidence>
<dbReference type="SUPFAM" id="SSF103473">
    <property type="entry name" value="MFS general substrate transporter"/>
    <property type="match status" value="1"/>
</dbReference>
<evidence type="ECO:0000256" key="2">
    <source>
        <dbReference type="ARBA" id="ARBA00022448"/>
    </source>
</evidence>
<feature type="compositionally biased region" description="Low complexity" evidence="7">
    <location>
        <begin position="419"/>
        <end position="451"/>
    </location>
</feature>
<evidence type="ECO:0000256" key="8">
    <source>
        <dbReference type="SAM" id="Phobius"/>
    </source>
</evidence>
<keyword evidence="11" id="KW-1185">Reference proteome</keyword>
<dbReference type="PANTHER" id="PTHR23513:SF6">
    <property type="entry name" value="MAJOR FACILITATOR SUPERFAMILY ASSOCIATED DOMAIN-CONTAINING PROTEIN"/>
    <property type="match status" value="1"/>
</dbReference>
<feature type="transmembrane region" description="Helical" evidence="8">
    <location>
        <begin position="76"/>
        <end position="94"/>
    </location>
</feature>
<dbReference type="RefSeq" id="WP_245788777.1">
    <property type="nucleotide sequence ID" value="NZ_FOKG01000021.1"/>
</dbReference>
<protein>
    <submittedName>
        <fullName evidence="10">Predicted arabinose efflux permease, MFS family</fullName>
    </submittedName>
</protein>
<dbReference type="InterPro" id="IPR020846">
    <property type="entry name" value="MFS_dom"/>
</dbReference>
<evidence type="ECO:0000259" key="9">
    <source>
        <dbReference type="PROSITE" id="PS50850"/>
    </source>
</evidence>
<dbReference type="InterPro" id="IPR010290">
    <property type="entry name" value="TM_effector"/>
</dbReference>
<dbReference type="Proteomes" id="UP000243799">
    <property type="component" value="Unassembled WGS sequence"/>
</dbReference>
<organism evidence="10 11">
    <name type="scientific">Amycolatopsis marina</name>
    <dbReference type="NCBI Taxonomy" id="490629"/>
    <lineage>
        <taxon>Bacteria</taxon>
        <taxon>Bacillati</taxon>
        <taxon>Actinomycetota</taxon>
        <taxon>Actinomycetes</taxon>
        <taxon>Pseudonocardiales</taxon>
        <taxon>Pseudonocardiaceae</taxon>
        <taxon>Amycolatopsis</taxon>
    </lineage>
</organism>
<dbReference type="AlphaFoldDB" id="A0A1I1CB84"/>
<evidence type="ECO:0000313" key="11">
    <source>
        <dbReference type="Proteomes" id="UP000243799"/>
    </source>
</evidence>
<keyword evidence="5 8" id="KW-1133">Transmembrane helix</keyword>
<comment type="subcellular location">
    <subcellularLocation>
        <location evidence="1">Cell membrane</location>
        <topology evidence="1">Multi-pass membrane protein</topology>
    </subcellularLocation>
</comment>
<dbReference type="GO" id="GO:0022857">
    <property type="term" value="F:transmembrane transporter activity"/>
    <property type="evidence" value="ECO:0007669"/>
    <property type="project" value="InterPro"/>
</dbReference>
<keyword evidence="3" id="KW-1003">Cell membrane</keyword>
<dbReference type="EMBL" id="FOKG01000021">
    <property type="protein sequence ID" value="SFB58010.1"/>
    <property type="molecule type" value="Genomic_DNA"/>
</dbReference>
<keyword evidence="2" id="KW-0813">Transport</keyword>
<keyword evidence="6 8" id="KW-0472">Membrane</keyword>
<feature type="transmembrane region" description="Helical" evidence="8">
    <location>
        <begin position="286"/>
        <end position="306"/>
    </location>
</feature>
<evidence type="ECO:0000256" key="4">
    <source>
        <dbReference type="ARBA" id="ARBA00022692"/>
    </source>
</evidence>
<feature type="domain" description="Major facilitator superfamily (MFS) profile" evidence="9">
    <location>
        <begin position="1"/>
        <end position="189"/>
    </location>
</feature>
<gene>
    <name evidence="10" type="ORF">SAMN05216266_12199</name>
</gene>
<dbReference type="PROSITE" id="PS50850">
    <property type="entry name" value="MFS"/>
    <property type="match status" value="1"/>
</dbReference>
<accession>A0A1I1CB84</accession>
<proteinExistence type="predicted"/>
<evidence type="ECO:0000313" key="10">
    <source>
        <dbReference type="EMBL" id="SFB58010.1"/>
    </source>
</evidence>
<feature type="transmembrane region" description="Helical" evidence="8">
    <location>
        <begin position="226"/>
        <end position="247"/>
    </location>
</feature>
<feature type="transmembrane region" description="Helical" evidence="8">
    <location>
        <begin position="259"/>
        <end position="279"/>
    </location>
</feature>
<evidence type="ECO:0000256" key="6">
    <source>
        <dbReference type="ARBA" id="ARBA00023136"/>
    </source>
</evidence>
<feature type="region of interest" description="Disordered" evidence="7">
    <location>
        <begin position="408"/>
        <end position="451"/>
    </location>
</feature>
<feature type="transmembrane region" description="Helical" evidence="8">
    <location>
        <begin position="377"/>
        <end position="400"/>
    </location>
</feature>
<dbReference type="STRING" id="490629.SAMN05216266_12199"/>
<reference evidence="11" key="1">
    <citation type="submission" date="2016-10" db="EMBL/GenBank/DDBJ databases">
        <authorList>
            <person name="Varghese N."/>
            <person name="Submissions S."/>
        </authorList>
    </citation>
    <scope>NUCLEOTIDE SEQUENCE [LARGE SCALE GENOMIC DNA]</scope>
    <source>
        <strain evidence="11">CGMCC 4.3568</strain>
    </source>
</reference>
<dbReference type="GO" id="GO:0005886">
    <property type="term" value="C:plasma membrane"/>
    <property type="evidence" value="ECO:0007669"/>
    <property type="project" value="UniProtKB-SubCell"/>
</dbReference>
<dbReference type="Gene3D" id="1.20.1250.20">
    <property type="entry name" value="MFS general substrate transporter like domains"/>
    <property type="match status" value="1"/>
</dbReference>
<dbReference type="CDD" id="cd06173">
    <property type="entry name" value="MFS_MefA_like"/>
    <property type="match status" value="1"/>
</dbReference>
<sequence>MNRTGVLRQRGFVRLWTAAFFSETAEWMLQVALPVLVYQLTGSAASTATSMMFGLLPAVLMSPLAGVLADRYERRVVLCLVCAGQAVVAVPLLIVDGGGALPVVFLVIAAQASLAALFEPARNALVPDLVPADELTAANGLMGMNSSVARLVGASLGGLLLGFAGLHWVMAAYLAALVLAGALLLPRFPARAGTPDAGAHRQAMVRQWLAGLAAIRGDRTLRITGVTLLLSAIAQGMFLVLFVLFVLRTLGGGEPEVGLLRGVQAVGGLAAGLLVATALRRVRPAALLGWGTLSVGLLSVLIWHLPAITTEFWLYVGLFALVGAPGVISAAGLMSVLQTTAGTELAGRVLSTGFAAMAAGMAGGMQLAGMFADRVGLPGLLTVQAALHVLAGLVALAFLVRGRRSVGTDTPEKADTVESCHTCSPPATCTSPTGETNPSSTTSAPKAATTG</sequence>
<evidence type="ECO:0000256" key="3">
    <source>
        <dbReference type="ARBA" id="ARBA00022475"/>
    </source>
</evidence>
<feature type="transmembrane region" description="Helical" evidence="8">
    <location>
        <begin position="50"/>
        <end position="69"/>
    </location>
</feature>
<evidence type="ECO:0000256" key="1">
    <source>
        <dbReference type="ARBA" id="ARBA00004651"/>
    </source>
</evidence>
<keyword evidence="4 8" id="KW-0812">Transmembrane</keyword>
<feature type="transmembrane region" description="Helical" evidence="8">
    <location>
        <begin position="349"/>
        <end position="371"/>
    </location>
</feature>
<feature type="transmembrane region" description="Helical" evidence="8">
    <location>
        <begin position="312"/>
        <end position="337"/>
    </location>
</feature>
<feature type="transmembrane region" description="Helical" evidence="8">
    <location>
        <begin position="12"/>
        <end position="38"/>
    </location>
</feature>
<dbReference type="InterPro" id="IPR036259">
    <property type="entry name" value="MFS_trans_sf"/>
</dbReference>
<dbReference type="Pfam" id="PF05977">
    <property type="entry name" value="MFS_3"/>
    <property type="match status" value="1"/>
</dbReference>
<feature type="transmembrane region" description="Helical" evidence="8">
    <location>
        <begin position="166"/>
        <end position="185"/>
    </location>
</feature>